<dbReference type="KEGG" id="rtc:APU90_06530"/>
<protein>
    <recommendedName>
        <fullName evidence="5">Peptidase S1 domain-containing protein</fullName>
    </recommendedName>
</protein>
<name>A0A0U1PV81_9MICO</name>
<dbReference type="Gene3D" id="2.40.10.10">
    <property type="entry name" value="Trypsin-like serine proteases"/>
    <property type="match status" value="2"/>
</dbReference>
<comment type="caution">
    <text evidence="1">The sequence shown here is derived from an EMBL/GenBank/DDBJ whole genome shotgun (WGS) entry which is preliminary data.</text>
</comment>
<dbReference type="PROSITE" id="PS00135">
    <property type="entry name" value="TRYPSIN_SER"/>
    <property type="match status" value="1"/>
</dbReference>
<dbReference type="InterPro" id="IPR033116">
    <property type="entry name" value="TRYPSIN_SER"/>
</dbReference>
<dbReference type="EMBL" id="LBFI01000012">
    <property type="protein sequence ID" value="KKM46822.1"/>
    <property type="molecule type" value="Genomic_DNA"/>
</dbReference>
<evidence type="ECO:0008006" key="5">
    <source>
        <dbReference type="Google" id="ProtNLM"/>
    </source>
</evidence>
<accession>A0A0U1PV81</accession>
<dbReference type="Proteomes" id="UP000052979">
    <property type="component" value="Unassembled WGS sequence"/>
</dbReference>
<evidence type="ECO:0000313" key="1">
    <source>
        <dbReference type="EMBL" id="KKM46822.1"/>
    </source>
</evidence>
<reference evidence="1 3" key="1">
    <citation type="submission" date="2015-04" db="EMBL/GenBank/DDBJ databases">
        <title>Draft genome sequence of Rathayibacter toxicus strain FH-142 (AKA 70134 or CS 32), a Western Australian isolate.</title>
        <authorList>
            <consortium name="Consortium for Microbial Forensics and Genomics (microFORGE)"/>
            <person name="Knight B.M."/>
            <person name="Roberts D.P."/>
            <person name="Lin D."/>
            <person name="Hari K."/>
            <person name="Fletcher J."/>
            <person name="Melcher U."/>
            <person name="Blagden T."/>
            <person name="Luster D.G."/>
            <person name="Sechler A.J."/>
            <person name="Schneider W.L."/>
            <person name="Winegar R.A."/>
        </authorList>
    </citation>
    <scope>NUCLEOTIDE SEQUENCE [LARGE SCALE GENOMIC DNA]</scope>
    <source>
        <strain evidence="1 3">FH142</strain>
    </source>
</reference>
<gene>
    <name evidence="2" type="ORF">C5C51_10345</name>
    <name evidence="1" type="ORF">VT73_02180</name>
</gene>
<dbReference type="InterPro" id="IPR009003">
    <property type="entry name" value="Peptidase_S1_PA"/>
</dbReference>
<evidence type="ECO:0000313" key="2">
    <source>
        <dbReference type="EMBL" id="PPI13514.1"/>
    </source>
</evidence>
<dbReference type="Proteomes" id="UP000237966">
    <property type="component" value="Unassembled WGS sequence"/>
</dbReference>
<dbReference type="InterPro" id="IPR043504">
    <property type="entry name" value="Peptidase_S1_PA_chymotrypsin"/>
</dbReference>
<proteinExistence type="predicted"/>
<sequence>MTLSYRTRRISLSLTTVVLTVATLFIGAPPAQAQSLREQIPMMAGTALSVPGYRQCTVGAVLTKRSAFSMLTPTGRATRYLLIAKHCAPYKGAEIKLDETTIGTVSWLSATYDAELVKVAPSTTQRPICTGASQLHNCFIPSATPRAVGKVILNSGSTQAAVPVPGTGLPAPGERFCTSGSVTFVNCSYEATGVPPEGWDPGELAARTNGRYNVLPGDSGGPVASIGGRLYGIIVQQGHGVHDRHNYQGLMGYLPIDTVLQDLSWTYALAPA</sequence>
<dbReference type="PATRIC" id="fig|145458.8.peg.428"/>
<evidence type="ECO:0000313" key="3">
    <source>
        <dbReference type="Proteomes" id="UP000052979"/>
    </source>
</evidence>
<dbReference type="EMBL" id="PSWU01000014">
    <property type="protein sequence ID" value="PPI13514.1"/>
    <property type="molecule type" value="Genomic_DNA"/>
</dbReference>
<reference evidence="2 4" key="2">
    <citation type="submission" date="2018-02" db="EMBL/GenBank/DDBJ databases">
        <title>Bacteriophage NCPPB3778 and a type I-E CRISPR drive the evolution of the US Biological Select Agent, Rathayibacter toxicus.</title>
        <authorList>
            <person name="Davis E.W.II."/>
            <person name="Tabima J.F."/>
            <person name="Weisberg A.J."/>
            <person name="Lopes L.D."/>
            <person name="Wiseman M.S."/>
            <person name="Wiseman M.S."/>
            <person name="Pupko T."/>
            <person name="Belcher M.S."/>
            <person name="Sechler A.J."/>
            <person name="Tancos M.A."/>
            <person name="Schroeder B.K."/>
            <person name="Murray T.D."/>
            <person name="Luster D.G."/>
            <person name="Schneider W.L."/>
            <person name="Rogers E."/>
            <person name="Andreote F.D."/>
            <person name="Grunwald N.J."/>
            <person name="Putnam M.L."/>
            <person name="Chang J.H."/>
        </authorList>
    </citation>
    <scope>NUCLEOTIDE SEQUENCE [LARGE SCALE GENOMIC DNA]</scope>
    <source>
        <strain evidence="2 4">FH99</strain>
    </source>
</reference>
<evidence type="ECO:0000313" key="4">
    <source>
        <dbReference type="Proteomes" id="UP000237966"/>
    </source>
</evidence>
<dbReference type="SUPFAM" id="SSF50494">
    <property type="entry name" value="Trypsin-like serine proteases"/>
    <property type="match status" value="1"/>
</dbReference>
<organism evidence="1 3">
    <name type="scientific">Rathayibacter toxicus</name>
    <dbReference type="NCBI Taxonomy" id="145458"/>
    <lineage>
        <taxon>Bacteria</taxon>
        <taxon>Bacillati</taxon>
        <taxon>Actinomycetota</taxon>
        <taxon>Actinomycetes</taxon>
        <taxon>Micrococcales</taxon>
        <taxon>Microbacteriaceae</taxon>
        <taxon>Rathayibacter</taxon>
    </lineage>
</organism>
<dbReference type="STRING" id="145458.APU90_06530"/>
<dbReference type="eggNOG" id="COG0265">
    <property type="taxonomic scope" value="Bacteria"/>
</dbReference>
<keyword evidence="3" id="KW-1185">Reference proteome</keyword>
<dbReference type="AlphaFoldDB" id="A0A0U1PV81"/>